<dbReference type="RefSeq" id="WP_234240461.1">
    <property type="nucleotide sequence ID" value="NZ_JABFTS010000009.1"/>
</dbReference>
<feature type="transmembrane region" description="Helical" evidence="6">
    <location>
        <begin position="69"/>
        <end position="91"/>
    </location>
</feature>
<evidence type="ECO:0000256" key="2">
    <source>
        <dbReference type="ARBA" id="ARBA00009694"/>
    </source>
</evidence>
<comment type="caution">
    <text evidence="8">The sequence shown here is derived from an EMBL/GenBank/DDBJ whole genome shotgun (WGS) entry which is preliminary data.</text>
</comment>
<dbReference type="Pfam" id="PF04241">
    <property type="entry name" value="DUF423"/>
    <property type="match status" value="1"/>
</dbReference>
<proteinExistence type="inferred from homology"/>
<feature type="transmembrane region" description="Helical" evidence="6">
    <location>
        <begin position="97"/>
        <end position="121"/>
    </location>
</feature>
<evidence type="ECO:0000256" key="7">
    <source>
        <dbReference type="SAM" id="SignalP"/>
    </source>
</evidence>
<comment type="similarity">
    <text evidence="2">Belongs to the UPF0382 family.</text>
</comment>
<dbReference type="GO" id="GO:0005886">
    <property type="term" value="C:plasma membrane"/>
    <property type="evidence" value="ECO:0007669"/>
    <property type="project" value="TreeGrafter"/>
</dbReference>
<name>A0AAW4YY75_9GAMM</name>
<dbReference type="PANTHER" id="PTHR43461">
    <property type="entry name" value="TRANSMEMBRANE PROTEIN 256"/>
    <property type="match status" value="1"/>
</dbReference>
<evidence type="ECO:0000256" key="5">
    <source>
        <dbReference type="ARBA" id="ARBA00023136"/>
    </source>
</evidence>
<feature type="transmembrane region" description="Helical" evidence="6">
    <location>
        <begin position="43"/>
        <end position="62"/>
    </location>
</feature>
<feature type="chain" id="PRO_5043655351" evidence="7">
    <location>
        <begin position="28"/>
        <end position="135"/>
    </location>
</feature>
<keyword evidence="5 6" id="KW-0472">Membrane</keyword>
<keyword evidence="7" id="KW-0732">Signal</keyword>
<dbReference type="InterPro" id="IPR006696">
    <property type="entry name" value="DUF423"/>
</dbReference>
<evidence type="ECO:0000256" key="6">
    <source>
        <dbReference type="SAM" id="Phobius"/>
    </source>
</evidence>
<dbReference type="EMBL" id="JABFTS010000009">
    <property type="protein sequence ID" value="MCE8053115.1"/>
    <property type="molecule type" value="Genomic_DNA"/>
</dbReference>
<evidence type="ECO:0000256" key="1">
    <source>
        <dbReference type="ARBA" id="ARBA00004141"/>
    </source>
</evidence>
<reference evidence="8" key="2">
    <citation type="journal article" date="2021" name="Front. Microbiol.">
        <title>Aerobic Denitrification and Heterotrophic Sulfur Oxidation in the Genus Halomonas Revealed by Six Novel Species Characterizations and Genome-Based Analysis.</title>
        <authorList>
            <person name="Wang L."/>
            <person name="Shao Z."/>
        </authorList>
    </citation>
    <scope>NUCLEOTIDE SEQUENCE</scope>
    <source>
        <strain evidence="8">MCCC 1A05776</strain>
    </source>
</reference>
<accession>A0AAW4YY75</accession>
<gene>
    <name evidence="8" type="ORF">HOP61_17635</name>
</gene>
<keyword evidence="4 6" id="KW-1133">Transmembrane helix</keyword>
<evidence type="ECO:0000313" key="8">
    <source>
        <dbReference type="EMBL" id="MCE8053115.1"/>
    </source>
</evidence>
<evidence type="ECO:0000256" key="4">
    <source>
        <dbReference type="ARBA" id="ARBA00022989"/>
    </source>
</evidence>
<evidence type="ECO:0000313" key="9">
    <source>
        <dbReference type="Proteomes" id="UP001320178"/>
    </source>
</evidence>
<keyword evidence="3 6" id="KW-0812">Transmembrane</keyword>
<protein>
    <submittedName>
        <fullName evidence="8">DUF423 domain-containing protein</fullName>
    </submittedName>
</protein>
<comment type="subcellular location">
    <subcellularLocation>
        <location evidence="1">Membrane</location>
        <topology evidence="1">Multi-pass membrane protein</topology>
    </subcellularLocation>
</comment>
<organism evidence="8 9">
    <name type="scientific">Billgrantia desiderata</name>
    <dbReference type="NCBI Taxonomy" id="52021"/>
    <lineage>
        <taxon>Bacteria</taxon>
        <taxon>Pseudomonadati</taxon>
        <taxon>Pseudomonadota</taxon>
        <taxon>Gammaproteobacteria</taxon>
        <taxon>Oceanospirillales</taxon>
        <taxon>Halomonadaceae</taxon>
        <taxon>Billgrantia</taxon>
    </lineage>
</organism>
<evidence type="ECO:0000256" key="3">
    <source>
        <dbReference type="ARBA" id="ARBA00022692"/>
    </source>
</evidence>
<dbReference type="AlphaFoldDB" id="A0AAW4YY75"/>
<reference evidence="8" key="1">
    <citation type="submission" date="2020-05" db="EMBL/GenBank/DDBJ databases">
        <authorList>
            <person name="Wang L."/>
            <person name="Shao Z."/>
        </authorList>
    </citation>
    <scope>NUCLEOTIDE SEQUENCE</scope>
    <source>
        <strain evidence="8">MCCC 1A05776</strain>
    </source>
</reference>
<sequence length="135" mass="14286">MRDRGWWCLAALSGGVAVMAGAFAAHALQDQLPERLLAAFEIGVRYQMWHTLAMLGVLAWRASHPRRGFGIVLGLWAAGVLLFSGSLYAMALTGLRGLGMVTPFGGVLMIAGWLTLAVGALRAGRDDAQSESGMA</sequence>
<dbReference type="PANTHER" id="PTHR43461:SF1">
    <property type="entry name" value="TRANSMEMBRANE PROTEIN 256"/>
    <property type="match status" value="1"/>
</dbReference>
<feature type="signal peptide" evidence="7">
    <location>
        <begin position="1"/>
        <end position="27"/>
    </location>
</feature>
<dbReference type="Proteomes" id="UP001320178">
    <property type="component" value="Unassembled WGS sequence"/>
</dbReference>